<dbReference type="InterPro" id="IPR006311">
    <property type="entry name" value="TAT_signal"/>
</dbReference>
<dbReference type="InterPro" id="IPR019546">
    <property type="entry name" value="TAT_signal_bac_arc"/>
</dbReference>
<reference evidence="1 2" key="1">
    <citation type="submission" date="2018-05" db="EMBL/GenBank/DDBJ databases">
        <title>Draft genome sequences of Dehalococcoides mccartyi strains RC and KS.</title>
        <authorList>
            <person name="Higgins S.A."/>
            <person name="Padilla-Crespo E."/>
            <person name="Loeffler F.E."/>
        </authorList>
    </citation>
    <scope>NUCLEOTIDE SEQUENCE [LARGE SCALE GENOMIC DNA]</scope>
    <source>
        <strain evidence="1 2">RC</strain>
    </source>
</reference>
<dbReference type="Proteomes" id="UP000249146">
    <property type="component" value="Unassembled WGS sequence"/>
</dbReference>
<organism evidence="1 2">
    <name type="scientific">Dehalococcoides mccartyi</name>
    <dbReference type="NCBI Taxonomy" id="61435"/>
    <lineage>
        <taxon>Bacteria</taxon>
        <taxon>Bacillati</taxon>
        <taxon>Chloroflexota</taxon>
        <taxon>Dehalococcoidia</taxon>
        <taxon>Dehalococcoidales</taxon>
        <taxon>Dehalococcoidaceae</taxon>
        <taxon>Dehalococcoides</taxon>
    </lineage>
</organism>
<protein>
    <submittedName>
        <fullName evidence="1">Tetrachloroethene reductive dehalogenase TceA</fullName>
    </submittedName>
</protein>
<evidence type="ECO:0000313" key="1">
    <source>
        <dbReference type="EMBL" id="RAL68872.1"/>
    </source>
</evidence>
<dbReference type="NCBIfam" id="TIGR01409">
    <property type="entry name" value="TAT_signal_seq"/>
    <property type="match status" value="1"/>
</dbReference>
<dbReference type="EMBL" id="QGLC01000023">
    <property type="protein sequence ID" value="RAL68872.1"/>
    <property type="molecule type" value="Genomic_DNA"/>
</dbReference>
<accession>A0A328EJW9</accession>
<comment type="caution">
    <text evidence="1">The sequence shown here is derived from an EMBL/GenBank/DDBJ whole genome shotgun (WGS) entry which is preliminary data.</text>
</comment>
<dbReference type="AlphaFoldDB" id="A0A328EJW9"/>
<proteinExistence type="predicted"/>
<dbReference type="PROSITE" id="PS51318">
    <property type="entry name" value="TAT"/>
    <property type="match status" value="1"/>
</dbReference>
<name>A0A328EJW9_9CHLR</name>
<evidence type="ECO:0000313" key="2">
    <source>
        <dbReference type="Proteomes" id="UP000249146"/>
    </source>
</evidence>
<gene>
    <name evidence="1" type="ORF">C1G87_1537</name>
</gene>
<sequence length="39" mass="4174">MSSFHSIVSRRDFMKALGLAGAGVGTTAAVARCFVIWMK</sequence>